<evidence type="ECO:0000313" key="6">
    <source>
        <dbReference type="Proteomes" id="UP000008963"/>
    </source>
</evidence>
<dbReference type="InterPro" id="IPR008963">
    <property type="entry name" value="Purple_acid_Pase-like_N"/>
</dbReference>
<dbReference type="eggNOG" id="COG1409">
    <property type="taxonomic scope" value="Bacteria"/>
</dbReference>
<gene>
    <name evidence="5" type="ordered locus">BMS_1031</name>
</gene>
<dbReference type="OrthoDB" id="9804511at2"/>
<feature type="chain" id="PRO_5003154452" evidence="2">
    <location>
        <begin position="23"/>
        <end position="423"/>
    </location>
</feature>
<dbReference type="InterPro" id="IPR004843">
    <property type="entry name" value="Calcineurin-like_PHP"/>
</dbReference>
<dbReference type="InterPro" id="IPR039331">
    <property type="entry name" value="PAPs-like"/>
</dbReference>
<dbReference type="Pfam" id="PF16656">
    <property type="entry name" value="Pur_ac_phosph_N"/>
    <property type="match status" value="1"/>
</dbReference>
<dbReference type="Pfam" id="PF00149">
    <property type="entry name" value="Metallophos"/>
    <property type="match status" value="1"/>
</dbReference>
<dbReference type="Gene3D" id="3.60.21.10">
    <property type="match status" value="1"/>
</dbReference>
<dbReference type="KEGG" id="bmx:BMS_1031"/>
<dbReference type="SUPFAM" id="SSF56300">
    <property type="entry name" value="Metallo-dependent phosphatases"/>
    <property type="match status" value="1"/>
</dbReference>
<dbReference type="PANTHER" id="PTHR22953:SF153">
    <property type="entry name" value="PURPLE ACID PHOSPHATASE"/>
    <property type="match status" value="1"/>
</dbReference>
<organism evidence="5 6">
    <name type="scientific">Halobacteriovorax marinus (strain ATCC BAA-682 / DSM 15412 / SJ)</name>
    <name type="common">Bacteriovorax marinus</name>
    <dbReference type="NCBI Taxonomy" id="862908"/>
    <lineage>
        <taxon>Bacteria</taxon>
        <taxon>Pseudomonadati</taxon>
        <taxon>Bdellovibrionota</taxon>
        <taxon>Bacteriovoracia</taxon>
        <taxon>Bacteriovoracales</taxon>
        <taxon>Halobacteriovoraceae</taxon>
        <taxon>Halobacteriovorax</taxon>
    </lineage>
</organism>
<feature type="domain" description="Calcineurin-like phosphoesterase" evidence="3">
    <location>
        <begin position="153"/>
        <end position="309"/>
    </location>
</feature>
<evidence type="ECO:0000313" key="5">
    <source>
        <dbReference type="EMBL" id="CBW25915.1"/>
    </source>
</evidence>
<dbReference type="HOGENOM" id="CLU_038799_0_0_7"/>
<dbReference type="Gene3D" id="2.60.40.380">
    <property type="entry name" value="Purple acid phosphatase-like, N-terminal"/>
    <property type="match status" value="1"/>
</dbReference>
<proteinExistence type="predicted"/>
<dbReference type="Proteomes" id="UP000008963">
    <property type="component" value="Chromosome"/>
</dbReference>
<dbReference type="GO" id="GO:0003993">
    <property type="term" value="F:acid phosphatase activity"/>
    <property type="evidence" value="ECO:0007669"/>
    <property type="project" value="InterPro"/>
</dbReference>
<reference evidence="6" key="1">
    <citation type="journal article" date="2013" name="ISME J.">
        <title>A small predatory core genome in the divergent marine Bacteriovorax marinus SJ and the terrestrial Bdellovibrio bacteriovorus.</title>
        <authorList>
            <person name="Crossman L.C."/>
            <person name="Chen H."/>
            <person name="Cerdeno-Tarraga A.M."/>
            <person name="Brooks K."/>
            <person name="Quail M.A."/>
            <person name="Pineiro S.A."/>
            <person name="Hobley L."/>
            <person name="Sockett R.E."/>
            <person name="Bentley S.D."/>
            <person name="Parkhill J."/>
            <person name="Williams H.N."/>
            <person name="Stine O.C."/>
        </authorList>
    </citation>
    <scope>NUCLEOTIDE SEQUENCE [LARGE SCALE GENOMIC DNA]</scope>
    <source>
        <strain evidence="6">ATCC BAA-682 / DSM 15412 / SJ</strain>
    </source>
</reference>
<evidence type="ECO:0000259" key="4">
    <source>
        <dbReference type="Pfam" id="PF16656"/>
    </source>
</evidence>
<keyword evidence="1 2" id="KW-0732">Signal</keyword>
<feature type="signal peptide" evidence="2">
    <location>
        <begin position="1"/>
        <end position="22"/>
    </location>
</feature>
<evidence type="ECO:0000256" key="1">
    <source>
        <dbReference type="ARBA" id="ARBA00022729"/>
    </source>
</evidence>
<dbReference type="EMBL" id="FQ312005">
    <property type="protein sequence ID" value="CBW25915.1"/>
    <property type="molecule type" value="Genomic_DNA"/>
</dbReference>
<dbReference type="AlphaFoldDB" id="E1WXV8"/>
<name>E1WXV8_HALMS</name>
<dbReference type="InterPro" id="IPR015914">
    <property type="entry name" value="PAPs_N"/>
</dbReference>
<evidence type="ECO:0000259" key="3">
    <source>
        <dbReference type="Pfam" id="PF00149"/>
    </source>
</evidence>
<keyword evidence="6" id="KW-1185">Reference proteome</keyword>
<protein>
    <submittedName>
        <fullName evidence="5">Exported protein</fullName>
    </submittedName>
</protein>
<accession>E1WXV8</accession>
<dbReference type="GO" id="GO:0046872">
    <property type="term" value="F:metal ion binding"/>
    <property type="evidence" value="ECO:0007669"/>
    <property type="project" value="InterPro"/>
</dbReference>
<dbReference type="PATRIC" id="fig|862908.3.peg.982"/>
<evidence type="ECO:0000256" key="2">
    <source>
        <dbReference type="SAM" id="SignalP"/>
    </source>
</evidence>
<sequence length="423" mass="48485">MLIRKLAVISILVAVSSFIANGWPWVQDTVSKVRLTWSENPSTTMKIIWDTKSENGKDQVLFYDTIDHGDDFYAYRNKVKVQKLTLYKSMFNAVVHLRELTPNTKYYFIIRATDGKLSKRYWFKTIDDHEETRLSIIAGGDSRNNRTPRVAANKLVSKLRADFVLFGGDMTSLDLSGQWKKWFIDWDHTIAADGRITPVIVARGNHEARNESISKLFDTASGVYYSVSFGNDLLKVFVLNSEISINGDQLVWLRDELSQSESSIWKFALYHRPMRPHTAKKSENDRIYQAWAPLFYEHGMNLVVESDSHTVKTTYPVKPSHEDGHDEGFVRDDERGSVYTGEGCWGAPLRDNNDDKSWTRSSGSFNQFKWIHLDRDSVEMRTIAVDNAFEVSSLSDDNRFAIPSNLKVWTPKEGAVVTLKSRN</sequence>
<feature type="domain" description="Purple acid phosphatase N-terminal" evidence="4">
    <location>
        <begin position="31"/>
        <end position="125"/>
    </location>
</feature>
<dbReference type="SUPFAM" id="SSF49363">
    <property type="entry name" value="Purple acid phosphatase, N-terminal domain"/>
    <property type="match status" value="1"/>
</dbReference>
<dbReference type="RefSeq" id="WP_014243699.1">
    <property type="nucleotide sequence ID" value="NC_016620.1"/>
</dbReference>
<dbReference type="PANTHER" id="PTHR22953">
    <property type="entry name" value="ACID PHOSPHATASE RELATED"/>
    <property type="match status" value="1"/>
</dbReference>
<dbReference type="STRING" id="862908.BMS_1031"/>
<dbReference type="InterPro" id="IPR029052">
    <property type="entry name" value="Metallo-depent_PP-like"/>
</dbReference>